<dbReference type="KEGG" id="mez:Mtc_2110"/>
<dbReference type="AlphaFoldDB" id="H8I830"/>
<feature type="transmembrane region" description="Helical" evidence="5">
    <location>
        <begin position="153"/>
        <end position="173"/>
    </location>
</feature>
<dbReference type="STRING" id="1041930.Mtc_2110"/>
<keyword evidence="3 5" id="KW-1133">Transmembrane helix</keyword>
<evidence type="ECO:0000256" key="5">
    <source>
        <dbReference type="SAM" id="Phobius"/>
    </source>
</evidence>
<reference evidence="6 7" key="1">
    <citation type="journal article" date="2012" name="J. Bacteriol.">
        <title>Complete genome sequence of a thermophilic methanogen, Methanocella conradii HZ254, isolated from Chinese rice field soil.</title>
        <authorList>
            <person name="Lu Z."/>
            <person name="Lu Y."/>
        </authorList>
    </citation>
    <scope>NUCLEOTIDE SEQUENCE [LARGE SCALE GENOMIC DNA]</scope>
    <source>
        <strain evidence="7">DSM 24694 / JCM 17849 / CGMCC 1.5162 / HZ254</strain>
    </source>
</reference>
<evidence type="ECO:0000256" key="2">
    <source>
        <dbReference type="ARBA" id="ARBA00022692"/>
    </source>
</evidence>
<comment type="subcellular location">
    <subcellularLocation>
        <location evidence="1">Cell membrane</location>
        <topology evidence="1">Multi-pass membrane protein</topology>
    </subcellularLocation>
</comment>
<dbReference type="EMBL" id="CP003243">
    <property type="protein sequence ID" value="AFD00848.1"/>
    <property type="molecule type" value="Genomic_DNA"/>
</dbReference>
<dbReference type="InterPro" id="IPR000537">
    <property type="entry name" value="UbiA_prenyltransferase"/>
</dbReference>
<name>H8I830_METCZ</name>
<gene>
    <name evidence="6" type="ordered locus">Mtc_2110</name>
</gene>
<evidence type="ECO:0000256" key="1">
    <source>
        <dbReference type="ARBA" id="ARBA00004651"/>
    </source>
</evidence>
<feature type="transmembrane region" description="Helical" evidence="5">
    <location>
        <begin position="235"/>
        <end position="260"/>
    </location>
</feature>
<accession>H8I830</accession>
<proteinExistence type="predicted"/>
<keyword evidence="7" id="KW-1185">Reference proteome</keyword>
<dbReference type="Proteomes" id="UP000005233">
    <property type="component" value="Chromosome"/>
</dbReference>
<organism evidence="6 7">
    <name type="scientific">Methanocella conradii (strain DSM 24694 / JCM 17849 / CGMCC 1.5162 / HZ254)</name>
    <dbReference type="NCBI Taxonomy" id="1041930"/>
    <lineage>
        <taxon>Archaea</taxon>
        <taxon>Methanobacteriati</taxon>
        <taxon>Methanobacteriota</taxon>
        <taxon>Stenosarchaea group</taxon>
        <taxon>Methanomicrobia</taxon>
        <taxon>Methanocellales</taxon>
        <taxon>Methanocellaceae</taxon>
        <taxon>Methanocella</taxon>
    </lineage>
</organism>
<evidence type="ECO:0000313" key="7">
    <source>
        <dbReference type="Proteomes" id="UP000005233"/>
    </source>
</evidence>
<dbReference type="Gene3D" id="1.20.120.1780">
    <property type="entry name" value="UbiA prenyltransferase"/>
    <property type="match status" value="1"/>
</dbReference>
<feature type="transmembrane region" description="Helical" evidence="5">
    <location>
        <begin position="280"/>
        <end position="302"/>
    </location>
</feature>
<feature type="transmembrane region" description="Helical" evidence="5">
    <location>
        <begin position="31"/>
        <end position="53"/>
    </location>
</feature>
<feature type="transmembrane region" description="Helical" evidence="5">
    <location>
        <begin position="179"/>
        <end position="198"/>
    </location>
</feature>
<dbReference type="GO" id="GO:0016765">
    <property type="term" value="F:transferase activity, transferring alkyl or aryl (other than methyl) groups"/>
    <property type="evidence" value="ECO:0007669"/>
    <property type="project" value="InterPro"/>
</dbReference>
<evidence type="ECO:0000256" key="4">
    <source>
        <dbReference type="ARBA" id="ARBA00023136"/>
    </source>
</evidence>
<keyword evidence="2 5" id="KW-0812">Transmembrane</keyword>
<feature type="transmembrane region" description="Helical" evidence="5">
    <location>
        <begin position="99"/>
        <end position="117"/>
    </location>
</feature>
<dbReference type="HOGENOM" id="CLU_079545_0_0_2"/>
<evidence type="ECO:0000256" key="3">
    <source>
        <dbReference type="ARBA" id="ARBA00022989"/>
    </source>
</evidence>
<feature type="transmembrane region" description="Helical" evidence="5">
    <location>
        <begin position="59"/>
        <end position="78"/>
    </location>
</feature>
<feature type="transmembrane region" description="Helical" evidence="5">
    <location>
        <begin position="123"/>
        <end position="141"/>
    </location>
</feature>
<dbReference type="eggNOG" id="arCOG00481">
    <property type="taxonomic scope" value="Archaea"/>
</dbReference>
<dbReference type="GO" id="GO:0005886">
    <property type="term" value="C:plasma membrane"/>
    <property type="evidence" value="ECO:0007669"/>
    <property type="project" value="UniProtKB-SubCell"/>
</dbReference>
<keyword evidence="4 5" id="KW-0472">Membrane</keyword>
<protein>
    <submittedName>
        <fullName evidence="6">4-hydroxybenzoate polyprenyltransferase and related prenyltransferase</fullName>
    </submittedName>
</protein>
<evidence type="ECO:0000313" key="6">
    <source>
        <dbReference type="EMBL" id="AFD00848.1"/>
    </source>
</evidence>
<sequence>MECMSSNVNGESVSRGYAHMLRAGAFLRNEIVYGGHLTAFGAPMKVLFMATLMEIRVDLPLLLIAYLATLIVYSADYYRSIEKDRLTNPNRAAFLSNRAGIRPYLFYAALLLAALALFANQGLIITILVLTLLGVMYSTAFKGITRKVPGFKNAFTSGIWASGVSFGLLSYYSLPLDCAFVLLFLFLFMRSLGNVIFFDLKDVESDASEGLKTLPVMLGRVRTVRLLQAMNALSFLPLVAGILLGIIPQYALFMTALAVFTHYNVGRASGVEAQHLGYMYYMLADLETIFWPALLALGKAAFSLRALL</sequence>
<dbReference type="Pfam" id="PF01040">
    <property type="entry name" value="UbiA"/>
    <property type="match status" value="1"/>
</dbReference>